<protein>
    <submittedName>
        <fullName evidence="2">Uncharacterized protein</fullName>
    </submittedName>
</protein>
<feature type="transmembrane region" description="Helical" evidence="1">
    <location>
        <begin position="82"/>
        <end position="101"/>
    </location>
</feature>
<keyword evidence="1" id="KW-0812">Transmembrane</keyword>
<accession>A0A5P2FZL8</accession>
<feature type="transmembrane region" description="Helical" evidence="1">
    <location>
        <begin position="29"/>
        <end position="47"/>
    </location>
</feature>
<feature type="transmembrane region" description="Helical" evidence="1">
    <location>
        <begin position="107"/>
        <end position="126"/>
    </location>
</feature>
<keyword evidence="3" id="KW-1185">Reference proteome</keyword>
<dbReference type="EMBL" id="CP044016">
    <property type="protein sequence ID" value="QES88665.1"/>
    <property type="molecule type" value="Genomic_DNA"/>
</dbReference>
<gene>
    <name evidence="2" type="ORF">E0W69_008360</name>
</gene>
<dbReference type="Proteomes" id="UP000292424">
    <property type="component" value="Chromosome"/>
</dbReference>
<evidence type="ECO:0000313" key="2">
    <source>
        <dbReference type="EMBL" id="QES88665.1"/>
    </source>
</evidence>
<reference evidence="2 3" key="1">
    <citation type="submission" date="2019-09" db="EMBL/GenBank/DDBJ databases">
        <title>Complete genome sequence of Arachidicoccus sp. B3-10 isolated from apple orchard soil.</title>
        <authorList>
            <person name="Kim H.S."/>
            <person name="Han K.-I."/>
            <person name="Suh M.K."/>
            <person name="Lee K.C."/>
            <person name="Eom M.K."/>
            <person name="Kim J.-S."/>
            <person name="Kang S.W."/>
            <person name="Sin Y."/>
            <person name="Lee J.-S."/>
        </authorList>
    </citation>
    <scope>NUCLEOTIDE SEQUENCE [LARGE SCALE GENOMIC DNA]</scope>
    <source>
        <strain evidence="2 3">B3-10</strain>
    </source>
</reference>
<proteinExistence type="predicted"/>
<sequence length="154" mass="17238">MLLNFVIVIVSMLSAISTFYLSEHRKQGAVRASALLSLMVGILFSLFKSSIPTDYYNQIPVAFIGASFVGMVSSRALQHFRLVGFAGFIFGIIYINSSHFFKGYGGALGTSASISIMVTMCVPIYLSKRKRLNGLIVMRKWIFRNNKRSRKKVH</sequence>
<feature type="transmembrane region" description="Helical" evidence="1">
    <location>
        <begin position="6"/>
        <end position="22"/>
    </location>
</feature>
<feature type="transmembrane region" description="Helical" evidence="1">
    <location>
        <begin position="59"/>
        <end position="77"/>
    </location>
</feature>
<keyword evidence="1" id="KW-0472">Membrane</keyword>
<evidence type="ECO:0000313" key="3">
    <source>
        <dbReference type="Proteomes" id="UP000292424"/>
    </source>
</evidence>
<keyword evidence="1" id="KW-1133">Transmembrane helix</keyword>
<dbReference type="RefSeq" id="WP_131329633.1">
    <property type="nucleotide sequence ID" value="NZ_CP044016.1"/>
</dbReference>
<organism evidence="2 3">
    <name type="scientific">Rhizosphaericola mali</name>
    <dbReference type="NCBI Taxonomy" id="2545455"/>
    <lineage>
        <taxon>Bacteria</taxon>
        <taxon>Pseudomonadati</taxon>
        <taxon>Bacteroidota</taxon>
        <taxon>Chitinophagia</taxon>
        <taxon>Chitinophagales</taxon>
        <taxon>Chitinophagaceae</taxon>
        <taxon>Rhizosphaericola</taxon>
    </lineage>
</organism>
<evidence type="ECO:0000256" key="1">
    <source>
        <dbReference type="SAM" id="Phobius"/>
    </source>
</evidence>
<dbReference type="OrthoDB" id="768533at2"/>
<dbReference type="AlphaFoldDB" id="A0A5P2FZL8"/>
<name>A0A5P2FZL8_9BACT</name>
<dbReference type="KEGG" id="arac:E0W69_008360"/>